<dbReference type="NCBIfam" id="NF047536">
    <property type="entry name" value="Cu_chaper_CsoZ"/>
    <property type="match status" value="1"/>
</dbReference>
<feature type="domain" description="HMA" evidence="1">
    <location>
        <begin position="7"/>
        <end position="64"/>
    </location>
</feature>
<evidence type="ECO:0000313" key="2">
    <source>
        <dbReference type="EMBL" id="ARJ50254.1"/>
    </source>
</evidence>
<protein>
    <recommendedName>
        <fullName evidence="1">HMA domain-containing protein</fullName>
    </recommendedName>
</protein>
<organism evidence="2 3">
    <name type="scientific">Staphylococcus lutrae</name>
    <dbReference type="NCBI Taxonomy" id="155085"/>
    <lineage>
        <taxon>Bacteria</taxon>
        <taxon>Bacillati</taxon>
        <taxon>Bacillota</taxon>
        <taxon>Bacilli</taxon>
        <taxon>Bacillales</taxon>
        <taxon>Staphylococcaceae</taxon>
        <taxon>Staphylococcus</taxon>
    </lineage>
</organism>
<dbReference type="Pfam" id="PF00403">
    <property type="entry name" value="HMA"/>
    <property type="match status" value="1"/>
</dbReference>
<dbReference type="SUPFAM" id="SSF55008">
    <property type="entry name" value="HMA, heavy metal-associated domain"/>
    <property type="match status" value="1"/>
</dbReference>
<name>A0AAC9RRF0_9STAP</name>
<dbReference type="GO" id="GO:0046872">
    <property type="term" value="F:metal ion binding"/>
    <property type="evidence" value="ECO:0007669"/>
    <property type="project" value="InterPro"/>
</dbReference>
<evidence type="ECO:0000259" key="1">
    <source>
        <dbReference type="Pfam" id="PF00403"/>
    </source>
</evidence>
<dbReference type="InterPro" id="IPR006121">
    <property type="entry name" value="HMA_dom"/>
</dbReference>
<keyword evidence="3" id="KW-1185">Reference proteome</keyword>
<dbReference type="KEGG" id="slz:B5P37_02445"/>
<dbReference type="InterPro" id="IPR036163">
    <property type="entry name" value="HMA_dom_sf"/>
</dbReference>
<accession>A0AAC9RRF0</accession>
<dbReference type="CDD" id="cd00371">
    <property type="entry name" value="HMA"/>
    <property type="match status" value="1"/>
</dbReference>
<proteinExistence type="predicted"/>
<dbReference type="RefSeq" id="WP_085236745.1">
    <property type="nucleotide sequence ID" value="NZ_CP020773.1"/>
</dbReference>
<sequence length="81" mass="9042">MEIGYVKIDQLTTEHQQNELETRLLTLIGVESVVVDIAAHLVKLTFQTPANLNTIEKEIYDAGFPVIESYKGVSNDGKTHN</sequence>
<reference evidence="2 3" key="1">
    <citation type="submission" date="2017-04" db="EMBL/GenBank/DDBJ databases">
        <authorList>
            <person name="Veseli I.A."/>
            <person name="Tang C."/>
            <person name="Pombert J.-F."/>
        </authorList>
    </citation>
    <scope>NUCLEOTIDE SEQUENCE [LARGE SCALE GENOMIC DNA]</scope>
    <source>
        <strain evidence="2 3">ATCC 700373</strain>
    </source>
</reference>
<dbReference type="Gene3D" id="3.30.70.100">
    <property type="match status" value="1"/>
</dbReference>
<evidence type="ECO:0000313" key="3">
    <source>
        <dbReference type="Proteomes" id="UP000242864"/>
    </source>
</evidence>
<dbReference type="Proteomes" id="UP000242864">
    <property type="component" value="Chromosome"/>
</dbReference>
<dbReference type="EMBL" id="CP020773">
    <property type="protein sequence ID" value="ARJ50254.1"/>
    <property type="molecule type" value="Genomic_DNA"/>
</dbReference>
<dbReference type="AlphaFoldDB" id="A0AAC9RRF0"/>
<gene>
    <name evidence="2" type="ORF">B5P37_02445</name>
</gene>